<keyword evidence="1" id="KW-0812">Transmembrane</keyword>
<dbReference type="Proteomes" id="UP000216840">
    <property type="component" value="Unassembled WGS sequence"/>
</dbReference>
<sequence length="286" mass="34070">MEKTSNALQTAYHHEIIHKHVVLHYQKLLRVLFKRAMNMIKFFRQIRQKLLSENKFSKYLFYAIGEIILVVIGILIALSINNWNSDRIDSIKEQNLLKELKSDYLSNVKEIEVTLNQMITQQVAYERIFDYLDNNKPVDSALQKSFEYIQGIGVFNSSNTTYKFIETNGINLLSNSEIRKDATILYDEYFSNIVVRRNNHYHLIQNNLMPFMKKEFRSSSVYYEENNTTRLILNVPINFERLREHIEFRNTLIEIYDYTIIRKVALEKTLHLLNDKIMTLEENILK</sequence>
<accession>A0A265US75</accession>
<keyword evidence="3" id="KW-1185">Reference proteome</keyword>
<comment type="caution">
    <text evidence="2">The sequence shown here is derived from an EMBL/GenBank/DDBJ whole genome shotgun (WGS) entry which is preliminary data.</text>
</comment>
<feature type="transmembrane region" description="Helical" evidence="1">
    <location>
        <begin position="59"/>
        <end position="80"/>
    </location>
</feature>
<name>A0A265US75_9FLAO</name>
<dbReference type="EMBL" id="NGJN01000005">
    <property type="protein sequence ID" value="OZV68173.1"/>
    <property type="molecule type" value="Genomic_DNA"/>
</dbReference>
<keyword evidence="1" id="KW-1133">Transmembrane helix</keyword>
<evidence type="ECO:0000313" key="2">
    <source>
        <dbReference type="EMBL" id="OZV68173.1"/>
    </source>
</evidence>
<keyword evidence="1" id="KW-0472">Membrane</keyword>
<organism evidence="2 3">
    <name type="scientific">Winogradskyella aurantia</name>
    <dbReference type="NCBI Taxonomy" id="1915063"/>
    <lineage>
        <taxon>Bacteria</taxon>
        <taxon>Pseudomonadati</taxon>
        <taxon>Bacteroidota</taxon>
        <taxon>Flavobacteriia</taxon>
        <taxon>Flavobacteriales</taxon>
        <taxon>Flavobacteriaceae</taxon>
        <taxon>Winogradskyella</taxon>
    </lineage>
</organism>
<gene>
    <name evidence="2" type="ORF">CA834_11040</name>
</gene>
<reference evidence="2 3" key="1">
    <citation type="submission" date="2017-05" db="EMBL/GenBank/DDBJ databases">
        <title>The draft genome sequence of Idiomarina salinarum WNB302.</title>
        <authorList>
            <person name="Sun Y."/>
            <person name="Chen B."/>
            <person name="Du Z."/>
        </authorList>
    </citation>
    <scope>NUCLEOTIDE SEQUENCE [LARGE SCALE GENOMIC DNA]</scope>
    <source>
        <strain evidence="2 3">WNB302</strain>
    </source>
</reference>
<protein>
    <submittedName>
        <fullName evidence="2">Uncharacterized protein</fullName>
    </submittedName>
</protein>
<evidence type="ECO:0000256" key="1">
    <source>
        <dbReference type="SAM" id="Phobius"/>
    </source>
</evidence>
<proteinExistence type="predicted"/>
<evidence type="ECO:0000313" key="3">
    <source>
        <dbReference type="Proteomes" id="UP000216840"/>
    </source>
</evidence>
<dbReference type="AlphaFoldDB" id="A0A265US75"/>